<evidence type="ECO:0000313" key="12">
    <source>
        <dbReference type="Proteomes" id="UP000000819"/>
    </source>
</evidence>
<dbReference type="Gene3D" id="1.10.150.20">
    <property type="entry name" value="5' to 3' exonuclease, C-terminal subdomain"/>
    <property type="match status" value="1"/>
</dbReference>
<dbReference type="GO" id="GO:0003697">
    <property type="term" value="F:single-stranded DNA binding"/>
    <property type="evidence" value="ECO:0007669"/>
    <property type="project" value="TreeGrafter"/>
</dbReference>
<organism evidence="11 12">
    <name type="scientific">Encephalitozoon cuniculi (strain GB-M1)</name>
    <name type="common">Microsporidian parasite</name>
    <dbReference type="NCBI Taxonomy" id="284813"/>
    <lineage>
        <taxon>Eukaryota</taxon>
        <taxon>Fungi</taxon>
        <taxon>Fungi incertae sedis</taxon>
        <taxon>Microsporidia</taxon>
        <taxon>Unikaryonidae</taxon>
        <taxon>Encephalitozoon</taxon>
    </lineage>
</organism>
<dbReference type="PANTHER" id="PTHR16171:SF7">
    <property type="entry name" value="DNA REPAIR PROTEIN RAD2"/>
    <property type="match status" value="1"/>
</dbReference>
<evidence type="ECO:0000256" key="8">
    <source>
        <dbReference type="SAM" id="MobiDB-lite"/>
    </source>
</evidence>
<feature type="compositionally biased region" description="Basic and acidic residues" evidence="8">
    <location>
        <begin position="319"/>
        <end position="328"/>
    </location>
</feature>
<evidence type="ECO:0000256" key="3">
    <source>
        <dbReference type="ARBA" id="ARBA00022722"/>
    </source>
</evidence>
<dbReference type="SMART" id="SM00484">
    <property type="entry name" value="XPGI"/>
    <property type="match status" value="1"/>
</dbReference>
<dbReference type="InterPro" id="IPR006085">
    <property type="entry name" value="XPG_DNA_repair_N"/>
</dbReference>
<dbReference type="SUPFAM" id="SSF47807">
    <property type="entry name" value="5' to 3' exonuclease, C-terminal subdomain"/>
    <property type="match status" value="1"/>
</dbReference>
<keyword evidence="3" id="KW-0540">Nuclease</keyword>
<protein>
    <submittedName>
        <fullName evidence="11">Similarity to DNA repair protein RAD2</fullName>
    </submittedName>
</protein>
<dbReference type="GeneID" id="860501"/>
<evidence type="ECO:0000256" key="6">
    <source>
        <dbReference type="ARBA" id="ARBA00022842"/>
    </source>
</evidence>
<gene>
    <name evidence="11" type="ordered locus">ECU09_1620</name>
</gene>
<evidence type="ECO:0000256" key="5">
    <source>
        <dbReference type="ARBA" id="ARBA00022801"/>
    </source>
</evidence>
<reference evidence="11 12" key="2">
    <citation type="journal article" date="2009" name="BMC Genomics">
        <title>Identification of transcriptional signals in Encephalitozoon cuniculi widespread among Microsporidia phylum: support for accurate structural genome annotation.</title>
        <authorList>
            <person name="Peyretaillade E."/>
            <person name="Goncalves O."/>
            <person name="Terrat S."/>
            <person name="Dugat-Bony E."/>
            <person name="Wincker P."/>
            <person name="Cornman R.S."/>
            <person name="Evans J.D."/>
            <person name="Delbac F."/>
            <person name="Peyret P."/>
        </authorList>
    </citation>
    <scope>NUCLEOTIDE SEQUENCE [LARGE SCALE GENOMIC DNA]</scope>
    <source>
        <strain evidence="11 12">GB-M1</strain>
    </source>
</reference>
<dbReference type="HOGENOM" id="CLU_027593_0_0_1"/>
<dbReference type="VEuPathDB" id="MicrosporidiaDB:ECU09_1620"/>
<dbReference type="OMA" id="LEECHTA"/>
<dbReference type="InParanoid" id="Q8STM5"/>
<keyword evidence="12" id="KW-1185">Reference proteome</keyword>
<dbReference type="GO" id="GO:0004520">
    <property type="term" value="F:DNA endonuclease activity"/>
    <property type="evidence" value="ECO:0007669"/>
    <property type="project" value="TreeGrafter"/>
</dbReference>
<dbReference type="InterPro" id="IPR008918">
    <property type="entry name" value="HhH2"/>
</dbReference>
<feature type="region of interest" description="Disordered" evidence="8">
    <location>
        <begin position="135"/>
        <end position="157"/>
    </location>
</feature>
<dbReference type="CDD" id="cd09900">
    <property type="entry name" value="H3TH_XPG-like"/>
    <property type="match status" value="1"/>
</dbReference>
<feature type="compositionally biased region" description="Acidic residues" evidence="8">
    <location>
        <begin position="135"/>
        <end position="152"/>
    </location>
</feature>
<dbReference type="SMART" id="SM00279">
    <property type="entry name" value="HhH2"/>
    <property type="match status" value="1"/>
</dbReference>
<dbReference type="GO" id="GO:0005634">
    <property type="term" value="C:nucleus"/>
    <property type="evidence" value="ECO:0007669"/>
    <property type="project" value="UniProtKB-SubCell"/>
</dbReference>
<dbReference type="InterPro" id="IPR029060">
    <property type="entry name" value="PIN-like_dom_sf"/>
</dbReference>
<evidence type="ECO:0000259" key="10">
    <source>
        <dbReference type="SMART" id="SM00485"/>
    </source>
</evidence>
<dbReference type="InterPro" id="IPR036279">
    <property type="entry name" value="5-3_exonuclease_C_sf"/>
</dbReference>
<keyword evidence="5" id="KW-0378">Hydrolase</keyword>
<dbReference type="SMART" id="SM00485">
    <property type="entry name" value="XPGN"/>
    <property type="match status" value="1"/>
</dbReference>
<dbReference type="Proteomes" id="UP000000819">
    <property type="component" value="Chromosome IX"/>
</dbReference>
<proteinExistence type="predicted"/>
<dbReference type="GO" id="GO:0046872">
    <property type="term" value="F:metal ion binding"/>
    <property type="evidence" value="ECO:0007669"/>
    <property type="project" value="UniProtKB-KW"/>
</dbReference>
<reference evidence="11 12" key="1">
    <citation type="journal article" date="2001" name="Nature">
        <title>Genome sequence and gene compaction of the eukaryote parasite Encephalitozoon cuniculi.</title>
        <authorList>
            <person name="Katinka M.D."/>
            <person name="Duprat S."/>
            <person name="Cornillot E."/>
            <person name="Metenier G."/>
            <person name="Thomarat F."/>
            <person name="Prensier G."/>
            <person name="Barbe V."/>
            <person name="Peyretaillade E."/>
            <person name="Brottier P."/>
            <person name="Wincker P."/>
            <person name="Delbac F."/>
            <person name="El Alaoui H."/>
            <person name="Peyret P."/>
            <person name="Saurin W."/>
            <person name="Gouy M."/>
            <person name="Weissenbach J."/>
            <person name="Vivares C.P."/>
        </authorList>
    </citation>
    <scope>NUCLEOTIDE SEQUENCE [LARGE SCALE GENOMIC DNA]</scope>
    <source>
        <strain evidence="11 12">GB-M1</strain>
    </source>
</reference>
<feature type="domain" description="XPG N-terminal" evidence="10">
    <location>
        <begin position="1"/>
        <end position="87"/>
    </location>
</feature>
<dbReference type="EMBL" id="AL590451">
    <property type="protein sequence ID" value="CAD27134.1"/>
    <property type="molecule type" value="Genomic_DNA"/>
</dbReference>
<dbReference type="SUPFAM" id="SSF88723">
    <property type="entry name" value="PIN domain-like"/>
    <property type="match status" value="1"/>
</dbReference>
<evidence type="ECO:0000259" key="9">
    <source>
        <dbReference type="SMART" id="SM00484"/>
    </source>
</evidence>
<dbReference type="GO" id="GO:0006281">
    <property type="term" value="P:DNA repair"/>
    <property type="evidence" value="ECO:0007669"/>
    <property type="project" value="UniProtKB-ARBA"/>
</dbReference>
<evidence type="ECO:0000256" key="1">
    <source>
        <dbReference type="ARBA" id="ARBA00001946"/>
    </source>
</evidence>
<dbReference type="Gene3D" id="3.40.50.1010">
    <property type="entry name" value="5'-nuclease"/>
    <property type="match status" value="2"/>
</dbReference>
<comment type="cofactor">
    <cofactor evidence="1">
        <name>Mg(2+)</name>
        <dbReference type="ChEBI" id="CHEBI:18420"/>
    </cofactor>
</comment>
<name>Q8STM5_ENCCU</name>
<dbReference type="Pfam" id="PF00867">
    <property type="entry name" value="XPG_I"/>
    <property type="match status" value="1"/>
</dbReference>
<feature type="region of interest" description="Disordered" evidence="8">
    <location>
        <begin position="309"/>
        <end position="333"/>
    </location>
</feature>
<dbReference type="InterPro" id="IPR006084">
    <property type="entry name" value="XPG/Rad2"/>
</dbReference>
<feature type="region of interest" description="Disordered" evidence="8">
    <location>
        <begin position="241"/>
        <end position="261"/>
    </location>
</feature>
<evidence type="ECO:0000256" key="2">
    <source>
        <dbReference type="ARBA" id="ARBA00004123"/>
    </source>
</evidence>
<sequence>MGVRSLWKILKPSAEKVTPSGVKLAVDTSIWICQYGHLRSDDIVYFFSKRIVKLLYHRIHPIFVFDGKAPEMKRHAILQRRRRGNRTSINKIDKNLRCLDASEKPHGEQGSVTFGDGRYNWGDFFESDEDSYLSEATSSDEDVPSDGPEDQQDSLGSRISFDFVESKDLSRTQKLRRLVDLRGRRKEIRTRCSSNDPDVFSRLQIKNLRMRNLISHNIKSLEKGGYRRVLGDCRASYRLTKASDEADSNPNVMSKPENKESFLTLESDADLDTPKERDGIYTRNSLCSEHLESYPILRGLVDKYRSLDEVSAEGDEPTEAARDVESKDVTPVTSPKEKMMGGFFILDEDSGYSDEASIEYEERGSDSLYRSRKISSDVGQESREISRVLGLVKSVLEVFNIPYVDAPMEADGQCGFMCHNNVVDGVITEDNDVLLYGGTVYRNFFRKDREIEKYSLDRIERELQLDRKNLITLSYLLGSDYTDGVKGIGPVKALEAIRKGSVGEEETSMLLELYLNPVAVDVMDIPEPVVNKDSIREFYEKNGLSRWRMDGILFFLERMRLG</sequence>
<keyword evidence="7" id="KW-0539">Nucleus</keyword>
<dbReference type="InterPro" id="IPR006086">
    <property type="entry name" value="XPG-I_dom"/>
</dbReference>
<evidence type="ECO:0000256" key="7">
    <source>
        <dbReference type="ARBA" id="ARBA00023242"/>
    </source>
</evidence>
<dbReference type="PANTHER" id="PTHR16171">
    <property type="entry name" value="DNA REPAIR PROTEIN COMPLEMENTING XP-G CELLS-RELATED"/>
    <property type="match status" value="1"/>
</dbReference>
<dbReference type="RefSeq" id="NP_001402415.1">
    <property type="nucleotide sequence ID" value="NM_001415477.1"/>
</dbReference>
<dbReference type="GO" id="GO:0016787">
    <property type="term" value="F:hydrolase activity"/>
    <property type="evidence" value="ECO:0007669"/>
    <property type="project" value="UniProtKB-KW"/>
</dbReference>
<dbReference type="Pfam" id="PF00752">
    <property type="entry name" value="XPG_N"/>
    <property type="match status" value="1"/>
</dbReference>
<dbReference type="AlphaFoldDB" id="Q8STM5"/>
<comment type="subcellular location">
    <subcellularLocation>
        <location evidence="2">Nucleus</location>
    </subcellularLocation>
</comment>
<evidence type="ECO:0000313" key="11">
    <source>
        <dbReference type="EMBL" id="CAD27134.1"/>
    </source>
</evidence>
<dbReference type="OrthoDB" id="31113at2759"/>
<dbReference type="PRINTS" id="PR00853">
    <property type="entry name" value="XPGRADSUPER"/>
</dbReference>
<accession>Q8STM5</accession>
<keyword evidence="4" id="KW-0479">Metal-binding</keyword>
<evidence type="ECO:0000256" key="4">
    <source>
        <dbReference type="ARBA" id="ARBA00022723"/>
    </source>
</evidence>
<feature type="domain" description="XPG-I" evidence="9">
    <location>
        <begin position="397"/>
        <end position="465"/>
    </location>
</feature>
<keyword evidence="6" id="KW-0460">Magnesium</keyword>
<dbReference type="STRING" id="284813.Q8STM5"/>
<dbReference type="KEGG" id="ecu:ECU09_1620"/>